<dbReference type="Gene3D" id="3.40.50.1820">
    <property type="entry name" value="alpha/beta hydrolase"/>
    <property type="match status" value="1"/>
</dbReference>
<feature type="region of interest" description="Disordered" evidence="1">
    <location>
        <begin position="1"/>
        <end position="34"/>
    </location>
</feature>
<dbReference type="SUPFAM" id="SSF53474">
    <property type="entry name" value="alpha/beta-Hydrolases"/>
    <property type="match status" value="1"/>
</dbReference>
<dbReference type="Proteomes" id="UP001501586">
    <property type="component" value="Unassembled WGS sequence"/>
</dbReference>
<dbReference type="Pfam" id="PF00561">
    <property type="entry name" value="Abhydrolase_1"/>
    <property type="match status" value="1"/>
</dbReference>
<evidence type="ECO:0000256" key="1">
    <source>
        <dbReference type="SAM" id="MobiDB-lite"/>
    </source>
</evidence>
<proteinExistence type="predicted"/>
<sequence>MRRRAEQVPGLKSIRRPISWTETGADHTADTAPGVAPAAETTIAQAGRGTPATAADPFAPSAAGAAAAGFVGPEFDLSYIRLGSEARAGRLPFARGAGGRKRAGASAAESLPVVVIPGGPGLASALPYLHFRRAAAASGLDVVMVEHRGVGLSRHDLLGHDLPLEAMQISLVVDDIAAVLTAEGIEQAVIVGSSYGSYLAQGLAVSHPELVAGLVLDSPMLSVVDDRVGREYARDLLLRGTVGGPETRLLAAKIHDLVDSGTVDEQEFGRNVRIIFEFAGPDVLDQYLNQLRLGRVKQTEALLERLGTSEVSQTMPCIMEFDLVGQIWFRELKDPTDGDGAIFDSSHEFDAVRDRYGEFVGEPYRLAQALPEFDVPVLVLSGDRDLRTPRPVAEEIVRLAPEGMLIDLPGHGHSALDTHMNAVLAAAEAVAAGRAGELAWQPDRFTGLKRTGGPSLLVGRTLAAALTADRLLPR</sequence>
<reference evidence="4" key="1">
    <citation type="journal article" date="2019" name="Int. J. Syst. Evol. Microbiol.">
        <title>The Global Catalogue of Microorganisms (GCM) 10K type strain sequencing project: providing services to taxonomists for standard genome sequencing and annotation.</title>
        <authorList>
            <consortium name="The Broad Institute Genomics Platform"/>
            <consortium name="The Broad Institute Genome Sequencing Center for Infectious Disease"/>
            <person name="Wu L."/>
            <person name="Ma J."/>
        </authorList>
    </citation>
    <scope>NUCLEOTIDE SEQUENCE [LARGE SCALE GENOMIC DNA]</scope>
    <source>
        <strain evidence="4">JCM 17458</strain>
    </source>
</reference>
<dbReference type="InterPro" id="IPR000073">
    <property type="entry name" value="AB_hydrolase_1"/>
</dbReference>
<keyword evidence="3" id="KW-0378">Hydrolase</keyword>
<keyword evidence="4" id="KW-1185">Reference proteome</keyword>
<dbReference type="PANTHER" id="PTHR43433:SF5">
    <property type="entry name" value="AB HYDROLASE-1 DOMAIN-CONTAINING PROTEIN"/>
    <property type="match status" value="1"/>
</dbReference>
<feature type="domain" description="AB hydrolase-1" evidence="2">
    <location>
        <begin position="112"/>
        <end position="221"/>
    </location>
</feature>
<evidence type="ECO:0000313" key="3">
    <source>
        <dbReference type="EMBL" id="GAA4284401.1"/>
    </source>
</evidence>
<dbReference type="InterPro" id="IPR029058">
    <property type="entry name" value="AB_hydrolase_fold"/>
</dbReference>
<organism evidence="3 4">
    <name type="scientific">Brevibacterium daeguense</name>
    <dbReference type="NCBI Taxonomy" id="909936"/>
    <lineage>
        <taxon>Bacteria</taxon>
        <taxon>Bacillati</taxon>
        <taxon>Actinomycetota</taxon>
        <taxon>Actinomycetes</taxon>
        <taxon>Micrococcales</taxon>
        <taxon>Brevibacteriaceae</taxon>
        <taxon>Brevibacterium</taxon>
    </lineage>
</organism>
<protein>
    <submittedName>
        <fullName evidence="3">Alpha/beta fold hydrolase</fullName>
    </submittedName>
</protein>
<evidence type="ECO:0000313" key="4">
    <source>
        <dbReference type="Proteomes" id="UP001501586"/>
    </source>
</evidence>
<gene>
    <name evidence="3" type="ORF">GCM10022261_19320</name>
</gene>
<comment type="caution">
    <text evidence="3">The sequence shown here is derived from an EMBL/GenBank/DDBJ whole genome shotgun (WGS) entry which is preliminary data.</text>
</comment>
<dbReference type="GO" id="GO:0016787">
    <property type="term" value="F:hydrolase activity"/>
    <property type="evidence" value="ECO:0007669"/>
    <property type="project" value="UniProtKB-KW"/>
</dbReference>
<accession>A0ABP8EKD9</accession>
<name>A0ABP8EKD9_9MICO</name>
<dbReference type="InterPro" id="IPR050471">
    <property type="entry name" value="AB_hydrolase"/>
</dbReference>
<dbReference type="EMBL" id="BAABAZ010000006">
    <property type="protein sequence ID" value="GAA4284401.1"/>
    <property type="molecule type" value="Genomic_DNA"/>
</dbReference>
<evidence type="ECO:0000259" key="2">
    <source>
        <dbReference type="Pfam" id="PF00561"/>
    </source>
</evidence>
<dbReference type="PANTHER" id="PTHR43433">
    <property type="entry name" value="HYDROLASE, ALPHA/BETA FOLD FAMILY PROTEIN"/>
    <property type="match status" value="1"/>
</dbReference>